<dbReference type="EC" id="6.2.1.30" evidence="1"/>
<dbReference type="PANTHER" id="PTHR43439:SF1">
    <property type="entry name" value="PHENYLACETATE-COENZYME A LIGASE"/>
    <property type="match status" value="1"/>
</dbReference>
<keyword evidence="5" id="KW-1185">Reference proteome</keyword>
<keyword evidence="1 4" id="KW-0436">Ligase</keyword>
<dbReference type="InterPro" id="IPR000873">
    <property type="entry name" value="AMP-dep_synth/lig_dom"/>
</dbReference>
<accession>A0ABN8ACI5</accession>
<dbReference type="Pfam" id="PF14535">
    <property type="entry name" value="AMP-binding_C_2"/>
    <property type="match status" value="1"/>
</dbReference>
<dbReference type="PIRSF" id="PIRSF006444">
    <property type="entry name" value="PaaK"/>
    <property type="match status" value="1"/>
</dbReference>
<evidence type="ECO:0000313" key="5">
    <source>
        <dbReference type="Proteomes" id="UP000789833"/>
    </source>
</evidence>
<dbReference type="GO" id="GO:0047475">
    <property type="term" value="F:phenylacetate-CoA ligase activity"/>
    <property type="evidence" value="ECO:0007669"/>
    <property type="project" value="UniProtKB-EC"/>
</dbReference>
<dbReference type="Gene3D" id="3.30.300.30">
    <property type="match status" value="1"/>
</dbReference>
<gene>
    <name evidence="4" type="primary">paaK</name>
    <name evidence="4" type="ORF">BACCIP111883_02732</name>
</gene>
<evidence type="ECO:0000259" key="3">
    <source>
        <dbReference type="Pfam" id="PF14535"/>
    </source>
</evidence>
<dbReference type="Pfam" id="PF00501">
    <property type="entry name" value="AMP-binding"/>
    <property type="match status" value="1"/>
</dbReference>
<reference evidence="4 5" key="1">
    <citation type="submission" date="2021-10" db="EMBL/GenBank/DDBJ databases">
        <authorList>
            <person name="Criscuolo A."/>
        </authorList>
    </citation>
    <scope>NUCLEOTIDE SEQUENCE [LARGE SCALE GENOMIC DNA]</scope>
    <source>
        <strain evidence="5">CIP 111883</strain>
    </source>
</reference>
<evidence type="ECO:0000259" key="2">
    <source>
        <dbReference type="Pfam" id="PF00501"/>
    </source>
</evidence>
<dbReference type="SUPFAM" id="SSF56801">
    <property type="entry name" value="Acetyl-CoA synthetase-like"/>
    <property type="match status" value="1"/>
</dbReference>
<dbReference type="PANTHER" id="PTHR43439">
    <property type="entry name" value="PHENYLACETATE-COENZYME A LIGASE"/>
    <property type="match status" value="1"/>
</dbReference>
<comment type="pathway">
    <text evidence="1">Aromatic compound metabolism; phenylacetate degradation.</text>
</comment>
<evidence type="ECO:0000256" key="1">
    <source>
        <dbReference type="PIRNR" id="PIRNR006444"/>
    </source>
</evidence>
<dbReference type="EMBL" id="CAKJTJ010000015">
    <property type="protein sequence ID" value="CAG9621941.1"/>
    <property type="molecule type" value="Genomic_DNA"/>
</dbReference>
<dbReference type="RefSeq" id="WP_230501970.1">
    <property type="nucleotide sequence ID" value="NZ_CAKJTJ010000015.1"/>
</dbReference>
<comment type="function">
    <text evidence="1">Catalyzes the activation of phenylacetic acid (PA) to phenylacetyl-CoA (PA-CoA).</text>
</comment>
<dbReference type="InterPro" id="IPR042099">
    <property type="entry name" value="ANL_N_sf"/>
</dbReference>
<dbReference type="InterPro" id="IPR028154">
    <property type="entry name" value="AMP-dep_Lig_C"/>
</dbReference>
<sequence length="429" mass="48341">MTLHEVESISAESMRLLQLKRLQQTVKHIYKNVPFYQQKLFEQNLTPSDIHSIEDIQKLPFTTKNDLREHYPFGLFAIPPKQIARLHASSGTSGKPTVVAYSQKDIDMWADIVARAIYMAGGRSGDILHNSYGYGLFTGGLGLHYGSERLGMITVPVSGGNTERQIQLILDFKPSIICGTPSYILNIAEKMEEMDINPKSTSLQYGIFGAEPWSEEMRNTLETTFNIKACDIYGLSEVIGPGVAMECHEAQNGLHVAEDHFYVEVIDPKTGKVLSEGQKGELVFTSLTKEAMPIIRYRTGDIASIQKELCKCGRTTTKMSRVMGRVDDMMIIRGVNVFPSQIEHALLQIDGVTPHYQILLTKDNNFDMLEVQVETNYPVEEWKKLEKNITQSLRSACYVKVRVTVLPEKSIPRSHGKATRVIDKRRINV</sequence>
<feature type="domain" description="AMP-dependent synthetase/ligase" evidence="2">
    <location>
        <begin position="77"/>
        <end position="285"/>
    </location>
</feature>
<dbReference type="InterPro" id="IPR045851">
    <property type="entry name" value="AMP-bd_C_sf"/>
</dbReference>
<comment type="similarity">
    <text evidence="1">Belongs to the phenylacetyl-CoA ligase family.</text>
</comment>
<dbReference type="Gene3D" id="3.40.50.12780">
    <property type="entry name" value="N-terminal domain of ligase-like"/>
    <property type="match status" value="1"/>
</dbReference>
<evidence type="ECO:0000313" key="4">
    <source>
        <dbReference type="EMBL" id="CAG9621941.1"/>
    </source>
</evidence>
<dbReference type="InterPro" id="IPR051414">
    <property type="entry name" value="Adenylate-forming_Reductase"/>
</dbReference>
<feature type="domain" description="AMP-dependent ligase C-terminal" evidence="3">
    <location>
        <begin position="334"/>
        <end position="425"/>
    </location>
</feature>
<dbReference type="CDD" id="cd05913">
    <property type="entry name" value="PaaK"/>
    <property type="match status" value="1"/>
</dbReference>
<keyword evidence="1" id="KW-0547">Nucleotide-binding</keyword>
<name>A0ABN8ACI5_9BACI</name>
<organism evidence="4 5">
    <name type="scientific">Sutcliffiella rhizosphaerae</name>
    <dbReference type="NCBI Taxonomy" id="2880967"/>
    <lineage>
        <taxon>Bacteria</taxon>
        <taxon>Bacillati</taxon>
        <taxon>Bacillota</taxon>
        <taxon>Bacilli</taxon>
        <taxon>Bacillales</taxon>
        <taxon>Bacillaceae</taxon>
        <taxon>Sutcliffiella</taxon>
    </lineage>
</organism>
<dbReference type="InterPro" id="IPR011880">
    <property type="entry name" value="PA_CoA_ligase"/>
</dbReference>
<proteinExistence type="inferred from homology"/>
<dbReference type="Proteomes" id="UP000789833">
    <property type="component" value="Unassembled WGS sequence"/>
</dbReference>
<comment type="catalytic activity">
    <reaction evidence="1">
        <text>2-phenylacetate + ATP + CoA = phenylacetyl-CoA + AMP + diphosphate</text>
        <dbReference type="Rhea" id="RHEA:20956"/>
        <dbReference type="ChEBI" id="CHEBI:18401"/>
        <dbReference type="ChEBI" id="CHEBI:30616"/>
        <dbReference type="ChEBI" id="CHEBI:33019"/>
        <dbReference type="ChEBI" id="CHEBI:57287"/>
        <dbReference type="ChEBI" id="CHEBI:57390"/>
        <dbReference type="ChEBI" id="CHEBI:456215"/>
        <dbReference type="EC" id="6.2.1.30"/>
    </reaction>
</comment>
<protein>
    <recommendedName>
        <fullName evidence="1">Phenylacetate-coenzyme A ligase</fullName>
        <ecNumber evidence="1">6.2.1.30</ecNumber>
    </recommendedName>
    <alternativeName>
        <fullName evidence="1">Phenylacetyl-CoA ligase</fullName>
    </alternativeName>
</protein>
<comment type="caution">
    <text evidence="4">The sequence shown here is derived from an EMBL/GenBank/DDBJ whole genome shotgun (WGS) entry which is preliminary data.</text>
</comment>